<dbReference type="RefSeq" id="WP_116042020.1">
    <property type="nucleotide sequence ID" value="NZ_QUBQ01000001.1"/>
</dbReference>
<protein>
    <submittedName>
        <fullName evidence="3">Penicillin-binding protein</fullName>
    </submittedName>
</protein>
<dbReference type="PROSITE" id="PS51272">
    <property type="entry name" value="SLH"/>
    <property type="match status" value="1"/>
</dbReference>
<dbReference type="InterPro" id="IPR001119">
    <property type="entry name" value="SLH_dom"/>
</dbReference>
<evidence type="ECO:0000256" key="1">
    <source>
        <dbReference type="SAM" id="SignalP"/>
    </source>
</evidence>
<evidence type="ECO:0000313" key="4">
    <source>
        <dbReference type="Proteomes" id="UP000261905"/>
    </source>
</evidence>
<sequence length="708" mass="77318">MKTLSVRSSFWFKSVVAVALSFTLLTPAFQVSAAEADAAPKGKTLNAANATAFLDDFFAAETTKPHYVGASVVIVKDGEVVAQKGYGFADQEGKKAVDPASSVFRIASVSKSFTAAAIMQLVEQGKISLQDDFTKYIKDLSLKNPFDKPVTIEHLLTQTTGFEIRDPKLEDIHDDFEKVVEIDDYVRANIPPVVREPGSSYMYDNYASMVLGLIIQNVSGESYADYLDKHIFEPLGMTSSGFLIEGKLKDNLAVSYGPDHSPIEPYAVTPTVMPQGGMLSTAEDMSKFMLAFLKGGAVSGTERILSEDSVKEMGVYRSFIHELMPNTTYGFEAPFQLPGAGSSSKVITKAGDMIGYSTYLFFIPEQNTGVFLTYNQNGALRNLFYPEFISTFFPQYAAPAKLEAFESKPDQLAKFAGFYSDLRLNILKTAIHGEASLVIHDSFLGSRELKQVDHNLFVDQLTNQFTAFKLDANGNALYMKEPYLNPFGYAKKGEEAAGYADVAGDHPYARVIHGLQTLGYYENKGNTNFQPDQAVTRSEFVKSVLTLFTVPESPVAPTGFTDLADHPNAGYVQAAFEVGLVQGNGKGSFKPDQAITRQEAAAILWRSLAGQFAPEAFESIKLAEGTDEWAVDAVRALIAFQIYGPEVQPKEDGTIDFLSGKTLNRAEEAAILFSLYFSPVNHIYAALLQQQAPAPQSEAPAVEAEKAA</sequence>
<feature type="signal peptide" evidence="1">
    <location>
        <begin position="1"/>
        <end position="33"/>
    </location>
</feature>
<dbReference type="Proteomes" id="UP000261905">
    <property type="component" value="Unassembled WGS sequence"/>
</dbReference>
<organism evidence="3 4">
    <name type="scientific">Paenibacillus paeoniae</name>
    <dbReference type="NCBI Taxonomy" id="2292705"/>
    <lineage>
        <taxon>Bacteria</taxon>
        <taxon>Bacillati</taxon>
        <taxon>Bacillota</taxon>
        <taxon>Bacilli</taxon>
        <taxon>Bacillales</taxon>
        <taxon>Paenibacillaceae</taxon>
        <taxon>Paenibacillus</taxon>
    </lineage>
</organism>
<dbReference type="Pfam" id="PF00144">
    <property type="entry name" value="Beta-lactamase"/>
    <property type="match status" value="1"/>
</dbReference>
<reference evidence="3 4" key="1">
    <citation type="submission" date="2018-08" db="EMBL/GenBank/DDBJ databases">
        <title>Paenibacillus sp. M4BSY-1, whole genome shotgun sequence.</title>
        <authorList>
            <person name="Tuo L."/>
        </authorList>
    </citation>
    <scope>NUCLEOTIDE SEQUENCE [LARGE SCALE GENOMIC DNA]</scope>
    <source>
        <strain evidence="3 4">M4BSY-1</strain>
    </source>
</reference>
<keyword evidence="4" id="KW-1185">Reference proteome</keyword>
<dbReference type="AlphaFoldDB" id="A0A371PI97"/>
<evidence type="ECO:0000313" key="3">
    <source>
        <dbReference type="EMBL" id="REK75625.1"/>
    </source>
</evidence>
<evidence type="ECO:0000259" key="2">
    <source>
        <dbReference type="PROSITE" id="PS51272"/>
    </source>
</evidence>
<comment type="caution">
    <text evidence="3">The sequence shown here is derived from an EMBL/GenBank/DDBJ whole genome shotgun (WGS) entry which is preliminary data.</text>
</comment>
<dbReference type="PANTHER" id="PTHR46825:SF9">
    <property type="entry name" value="BETA-LACTAMASE-RELATED DOMAIN-CONTAINING PROTEIN"/>
    <property type="match status" value="1"/>
</dbReference>
<dbReference type="PANTHER" id="PTHR46825">
    <property type="entry name" value="D-ALANYL-D-ALANINE-CARBOXYPEPTIDASE/ENDOPEPTIDASE AMPH"/>
    <property type="match status" value="1"/>
</dbReference>
<dbReference type="InterPro" id="IPR001466">
    <property type="entry name" value="Beta-lactam-related"/>
</dbReference>
<dbReference type="InterPro" id="IPR012338">
    <property type="entry name" value="Beta-lactam/transpept-like"/>
</dbReference>
<proteinExistence type="predicted"/>
<keyword evidence="1" id="KW-0732">Signal</keyword>
<gene>
    <name evidence="3" type="ORF">DX130_00600</name>
</gene>
<dbReference type="OrthoDB" id="846150at2"/>
<name>A0A371PI97_9BACL</name>
<dbReference type="EMBL" id="QUBQ01000001">
    <property type="protein sequence ID" value="REK75625.1"/>
    <property type="molecule type" value="Genomic_DNA"/>
</dbReference>
<dbReference type="Pfam" id="PF00395">
    <property type="entry name" value="SLH"/>
    <property type="match status" value="2"/>
</dbReference>
<accession>A0A371PI97</accession>
<feature type="domain" description="SLH" evidence="2">
    <location>
        <begin position="555"/>
        <end position="618"/>
    </location>
</feature>
<dbReference type="Gene3D" id="3.40.710.10">
    <property type="entry name" value="DD-peptidase/beta-lactamase superfamily"/>
    <property type="match status" value="1"/>
</dbReference>
<dbReference type="SUPFAM" id="SSF56601">
    <property type="entry name" value="beta-lactamase/transpeptidase-like"/>
    <property type="match status" value="1"/>
</dbReference>
<dbReference type="InterPro" id="IPR050491">
    <property type="entry name" value="AmpC-like"/>
</dbReference>
<feature type="chain" id="PRO_5017026518" evidence="1">
    <location>
        <begin position="34"/>
        <end position="708"/>
    </location>
</feature>